<name>A0A2A9P8J6_OPHUN</name>
<keyword evidence="11" id="KW-0735">Signal-anchor</keyword>
<dbReference type="PANTHER" id="PTHR21622:SF0">
    <property type="entry name" value="COILED-COIL-HELIX-COILED-COIL-HELIX DOMAIN CONTAINING 4"/>
    <property type="match status" value="1"/>
</dbReference>
<evidence type="ECO:0000256" key="12">
    <source>
        <dbReference type="ARBA" id="ARBA00022989"/>
    </source>
</evidence>
<evidence type="ECO:0000256" key="16">
    <source>
        <dbReference type="ARBA" id="ARBA00023136"/>
    </source>
</evidence>
<keyword evidence="13" id="KW-0560">Oxidoreductase</keyword>
<keyword evidence="14" id="KW-0811">Translocation</keyword>
<evidence type="ECO:0000256" key="21">
    <source>
        <dbReference type="SAM" id="MobiDB-lite"/>
    </source>
</evidence>
<reference evidence="23 24" key="1">
    <citation type="journal article" date="2015" name="BMC Genomics">
        <title>Gene expression during zombie ant biting behavior reflects the complexity underlying fungal parasitic behavioral manipulation.</title>
        <authorList>
            <person name="de Bekker C."/>
            <person name="Ohm R.A."/>
            <person name="Loreto R.G."/>
            <person name="Sebastian A."/>
            <person name="Albert I."/>
            <person name="Merrow M."/>
            <person name="Brachmann A."/>
            <person name="Hughes D.P."/>
        </authorList>
    </citation>
    <scope>NUCLEOTIDE SEQUENCE [LARGE SCALE GENOMIC DNA]</scope>
    <source>
        <strain evidence="23 24">SC16a</strain>
    </source>
</reference>
<evidence type="ECO:0000256" key="11">
    <source>
        <dbReference type="ARBA" id="ARBA00022968"/>
    </source>
</evidence>
<feature type="compositionally biased region" description="Polar residues" evidence="21">
    <location>
        <begin position="338"/>
        <end position="347"/>
    </location>
</feature>
<feature type="compositionally biased region" description="Polar residues" evidence="21">
    <location>
        <begin position="233"/>
        <end position="243"/>
    </location>
</feature>
<dbReference type="STRING" id="268505.A0A2A9P8J6"/>
<comment type="cofactor">
    <cofactor evidence="1">
        <name>Zn(2+)</name>
        <dbReference type="ChEBI" id="CHEBI:29105"/>
    </cofactor>
</comment>
<evidence type="ECO:0000256" key="9">
    <source>
        <dbReference type="ARBA" id="ARBA00022927"/>
    </source>
</evidence>
<feature type="domain" description="CHCH" evidence="22">
    <location>
        <begin position="173"/>
        <end position="209"/>
    </location>
</feature>
<feature type="region of interest" description="Disordered" evidence="21">
    <location>
        <begin position="97"/>
        <end position="154"/>
    </location>
</feature>
<dbReference type="FunFam" id="1.10.287.2900:FF:000002">
    <property type="entry name" value="Mitochondrial intermembrane space import and assembly protein"/>
    <property type="match status" value="1"/>
</dbReference>
<dbReference type="GO" id="GO:0015035">
    <property type="term" value="F:protein-disulfide reductase activity"/>
    <property type="evidence" value="ECO:0007669"/>
    <property type="project" value="InterPro"/>
</dbReference>
<evidence type="ECO:0000256" key="18">
    <source>
        <dbReference type="ARBA" id="ARBA00023284"/>
    </source>
</evidence>
<feature type="compositionally biased region" description="Basic residues" evidence="21">
    <location>
        <begin position="313"/>
        <end position="322"/>
    </location>
</feature>
<comment type="cofactor">
    <cofactor evidence="2">
        <name>Cu(2+)</name>
        <dbReference type="ChEBI" id="CHEBI:29036"/>
    </cofactor>
</comment>
<evidence type="ECO:0000256" key="14">
    <source>
        <dbReference type="ARBA" id="ARBA00023010"/>
    </source>
</evidence>
<dbReference type="PROSITE" id="PS51808">
    <property type="entry name" value="CHCH"/>
    <property type="match status" value="1"/>
</dbReference>
<evidence type="ECO:0000256" key="3">
    <source>
        <dbReference type="ARBA" id="ARBA00004164"/>
    </source>
</evidence>
<keyword evidence="17" id="KW-1015">Disulfide bond</keyword>
<organism evidence="23 24">
    <name type="scientific">Ophiocordyceps unilateralis</name>
    <name type="common">Zombie-ant fungus</name>
    <name type="synonym">Torrubia unilateralis</name>
    <dbReference type="NCBI Taxonomy" id="268505"/>
    <lineage>
        <taxon>Eukaryota</taxon>
        <taxon>Fungi</taxon>
        <taxon>Dikarya</taxon>
        <taxon>Ascomycota</taxon>
        <taxon>Pezizomycotina</taxon>
        <taxon>Sordariomycetes</taxon>
        <taxon>Hypocreomycetidae</taxon>
        <taxon>Hypocreales</taxon>
        <taxon>Ophiocordycipitaceae</taxon>
        <taxon>Ophiocordyceps</taxon>
    </lineage>
</organism>
<sequence length="347" mass="37282">MFCAAAARSASRVVPAAMARCGPRRFVSTASPAGRSSSFKSSLLRWALAAGAVYYYNTSPVFADELKEAAELTTPVSNSYSGPEPHTVDAVLEQKRNHAQAAALRDRQLSSVAEPETNSKPEAQDETTATGLPAAAAEEEEEDGAGQGGAFNPETGEINWDCPCLGGMAHGPCGEEFKAAFSCFVYSTEEPKGMDCVEKFQGMQDCFRKYPDIYGAELEGDESPQDNEEEATQMPTAQQSARQQGDEPSRDDEAQRTAKEANTDARAAEQGASREPDKPLRESKAPHADVEAGAQARAAENGSTLKVDAESKPRHKERKKRSLTSDSHADAPWRDASAANQDASDRR</sequence>
<keyword evidence="12" id="KW-1133">Transmembrane helix</keyword>
<dbReference type="InterPro" id="IPR010625">
    <property type="entry name" value="CHCH"/>
</dbReference>
<gene>
    <name evidence="23" type="ORF">XA68_15409</name>
</gene>
<evidence type="ECO:0000256" key="5">
    <source>
        <dbReference type="ARBA" id="ARBA00013714"/>
    </source>
</evidence>
<dbReference type="OrthoDB" id="7481291at2759"/>
<dbReference type="EMBL" id="LAZP02000444">
    <property type="protein sequence ID" value="PFH57180.1"/>
    <property type="molecule type" value="Genomic_DNA"/>
</dbReference>
<evidence type="ECO:0000313" key="24">
    <source>
        <dbReference type="Proteomes" id="UP000037136"/>
    </source>
</evidence>
<feature type="compositionally biased region" description="Acidic residues" evidence="21">
    <location>
        <begin position="218"/>
        <end position="231"/>
    </location>
</feature>
<evidence type="ECO:0000256" key="17">
    <source>
        <dbReference type="ARBA" id="ARBA00023157"/>
    </source>
</evidence>
<evidence type="ECO:0000256" key="4">
    <source>
        <dbReference type="ARBA" id="ARBA00011245"/>
    </source>
</evidence>
<feature type="region of interest" description="Disordered" evidence="21">
    <location>
        <begin position="217"/>
        <end position="347"/>
    </location>
</feature>
<dbReference type="PANTHER" id="PTHR21622">
    <property type="entry name" value="COILED-COIL-HELIX-COILED-COIL-HELIX DOMAIN CONTAINING 4"/>
    <property type="match status" value="1"/>
</dbReference>
<dbReference type="GO" id="GO:0005758">
    <property type="term" value="C:mitochondrial intermembrane space"/>
    <property type="evidence" value="ECO:0007669"/>
    <property type="project" value="TreeGrafter"/>
</dbReference>
<dbReference type="Proteomes" id="UP000037136">
    <property type="component" value="Unassembled WGS sequence"/>
</dbReference>
<keyword evidence="7" id="KW-0812">Transmembrane</keyword>
<feature type="compositionally biased region" description="Low complexity" evidence="21">
    <location>
        <begin position="126"/>
        <end position="136"/>
    </location>
</feature>
<comment type="subcellular location">
    <subcellularLocation>
        <location evidence="3">Mitochondrion inner membrane</location>
        <topology evidence="3">Single-pass type II membrane protein</topology>
        <orientation evidence="3">Intermembrane side</orientation>
    </subcellularLocation>
</comment>
<keyword evidence="8" id="KW-0999">Mitochondrion inner membrane</keyword>
<evidence type="ECO:0000313" key="23">
    <source>
        <dbReference type="EMBL" id="PFH57180.1"/>
    </source>
</evidence>
<evidence type="ECO:0000256" key="2">
    <source>
        <dbReference type="ARBA" id="ARBA00001973"/>
    </source>
</evidence>
<dbReference type="AlphaFoldDB" id="A0A2A9P8J6"/>
<keyword evidence="24" id="KW-1185">Reference proteome</keyword>
<keyword evidence="15" id="KW-0496">Mitochondrion</keyword>
<protein>
    <recommendedName>
        <fullName evidence="5">Mitochondrial intermembrane space import and assembly protein 40</fullName>
    </recommendedName>
    <alternativeName>
        <fullName evidence="20">Mitochondrial import inner membrane translocase TIM40</fullName>
    </alternativeName>
</protein>
<dbReference type="Pfam" id="PF06747">
    <property type="entry name" value="CHCH"/>
    <property type="match status" value="1"/>
</dbReference>
<accession>A0A2A9P8J6</accession>
<evidence type="ECO:0000256" key="15">
    <source>
        <dbReference type="ARBA" id="ARBA00023128"/>
    </source>
</evidence>
<keyword evidence="9" id="KW-0653">Protein transport</keyword>
<evidence type="ECO:0000256" key="6">
    <source>
        <dbReference type="ARBA" id="ARBA00022448"/>
    </source>
</evidence>
<comment type="caution">
    <text evidence="23">The sequence shown here is derived from an EMBL/GenBank/DDBJ whole genome shotgun (WGS) entry which is preliminary data.</text>
</comment>
<evidence type="ECO:0000256" key="1">
    <source>
        <dbReference type="ARBA" id="ARBA00001947"/>
    </source>
</evidence>
<comment type="function">
    <text evidence="19">Required for the import and folding of small cysteine-containing proteins (small Tim) in the mitochondrial intermembrane space (IMS). Forms a redox cycle with ERV1 that involves a disulfide relay system. Precursor proteins to be imported into the IMS are translocated in their reduced form into the mitochondria. The oxidized form of MIA40 forms a transient intermolecular disulfide bridge with the reduced precursor protein, resulting in oxidation of the precursor protein that now contains an intramolecular disulfide bond and is able to undergo folding in the IMS.</text>
</comment>
<evidence type="ECO:0000256" key="8">
    <source>
        <dbReference type="ARBA" id="ARBA00022792"/>
    </source>
</evidence>
<evidence type="ECO:0000259" key="22">
    <source>
        <dbReference type="Pfam" id="PF06747"/>
    </source>
</evidence>
<dbReference type="Gene3D" id="1.10.287.2900">
    <property type="match status" value="1"/>
</dbReference>
<evidence type="ECO:0000256" key="7">
    <source>
        <dbReference type="ARBA" id="ARBA00022692"/>
    </source>
</evidence>
<proteinExistence type="predicted"/>
<evidence type="ECO:0000256" key="19">
    <source>
        <dbReference type="ARBA" id="ARBA00024980"/>
    </source>
</evidence>
<keyword evidence="16" id="KW-0472">Membrane</keyword>
<reference evidence="23 24" key="2">
    <citation type="journal article" date="2017" name="Sci. Rep.">
        <title>Ant-infecting Ophiocordyceps genomes reveal a high diversity of potential behavioral manipulation genes and a possible major role for enterotoxins.</title>
        <authorList>
            <person name="de Bekker C."/>
            <person name="Ohm R.A."/>
            <person name="Evans H.C."/>
            <person name="Brachmann A."/>
            <person name="Hughes D.P."/>
        </authorList>
    </citation>
    <scope>NUCLEOTIDE SEQUENCE [LARGE SCALE GENOMIC DNA]</scope>
    <source>
        <strain evidence="23 24">SC16a</strain>
    </source>
</reference>
<keyword evidence="18" id="KW-0676">Redox-active center</keyword>
<keyword evidence="6" id="KW-0813">Transport</keyword>
<comment type="subunit">
    <text evidence="4">Monomer.</text>
</comment>
<evidence type="ECO:0000256" key="13">
    <source>
        <dbReference type="ARBA" id="ARBA00023002"/>
    </source>
</evidence>
<evidence type="ECO:0000256" key="20">
    <source>
        <dbReference type="ARBA" id="ARBA00033150"/>
    </source>
</evidence>
<dbReference type="InterPro" id="IPR039289">
    <property type="entry name" value="CHCHD4"/>
</dbReference>
<keyword evidence="10" id="KW-0809">Transit peptide</keyword>
<dbReference type="GO" id="GO:0005743">
    <property type="term" value="C:mitochondrial inner membrane"/>
    <property type="evidence" value="ECO:0007669"/>
    <property type="project" value="UniProtKB-SubCell"/>
</dbReference>
<feature type="compositionally biased region" description="Basic and acidic residues" evidence="21">
    <location>
        <begin position="244"/>
        <end position="290"/>
    </location>
</feature>
<dbReference type="GO" id="GO:0045041">
    <property type="term" value="P:protein import into mitochondrial intermembrane space"/>
    <property type="evidence" value="ECO:0007669"/>
    <property type="project" value="InterPro"/>
</dbReference>
<evidence type="ECO:0000256" key="10">
    <source>
        <dbReference type="ARBA" id="ARBA00022946"/>
    </source>
</evidence>